<feature type="region of interest" description="Disordered" evidence="6">
    <location>
        <begin position="278"/>
        <end position="301"/>
    </location>
</feature>
<feature type="compositionally biased region" description="Polar residues" evidence="6">
    <location>
        <begin position="282"/>
        <end position="294"/>
    </location>
</feature>
<dbReference type="PANTHER" id="PTHR13044">
    <property type="entry name" value="ACTIVATING TRANSCRIPTION FACTOR ATF 4/5"/>
    <property type="match status" value="1"/>
</dbReference>
<dbReference type="Proteomes" id="UP000076552">
    <property type="component" value="Unassembled WGS sequence"/>
</dbReference>
<comment type="caution">
    <text evidence="8">The sequence shown here is derived from an EMBL/GenBank/DDBJ whole genome shotgun (WGS) entry which is preliminary data.</text>
</comment>
<dbReference type="PANTHER" id="PTHR13044:SF14">
    <property type="entry name" value="CRYPTOCEPHAL, ISOFORM A"/>
    <property type="match status" value="1"/>
</dbReference>
<feature type="domain" description="BZIP" evidence="7">
    <location>
        <begin position="207"/>
        <end position="266"/>
    </location>
</feature>
<dbReference type="PROSITE" id="PS00036">
    <property type="entry name" value="BZIP_BASIC"/>
    <property type="match status" value="1"/>
</dbReference>
<dbReference type="Pfam" id="PF07716">
    <property type="entry name" value="bZIP_2"/>
    <property type="match status" value="1"/>
</dbReference>
<dbReference type="FunFam" id="1.20.5.170:FF:000075">
    <property type="entry name" value="BZIP transcription factor (MetR)"/>
    <property type="match status" value="1"/>
</dbReference>
<evidence type="ECO:0000256" key="4">
    <source>
        <dbReference type="ARBA" id="ARBA00023163"/>
    </source>
</evidence>
<name>A0A166RAM7_9PEZI</name>
<dbReference type="CDD" id="cd14705">
    <property type="entry name" value="bZIP_Zip1"/>
    <property type="match status" value="1"/>
</dbReference>
<dbReference type="SUPFAM" id="SSF57959">
    <property type="entry name" value="Leucine zipper domain"/>
    <property type="match status" value="1"/>
</dbReference>
<feature type="compositionally biased region" description="Polar residues" evidence="6">
    <location>
        <begin position="184"/>
        <end position="198"/>
    </location>
</feature>
<keyword evidence="3" id="KW-0238">DNA-binding</keyword>
<dbReference type="GO" id="GO:0001228">
    <property type="term" value="F:DNA-binding transcription activator activity, RNA polymerase II-specific"/>
    <property type="evidence" value="ECO:0007669"/>
    <property type="project" value="TreeGrafter"/>
</dbReference>
<feature type="region of interest" description="Disordered" evidence="6">
    <location>
        <begin position="83"/>
        <end position="108"/>
    </location>
</feature>
<accession>A0A166RAM7</accession>
<reference evidence="8 9" key="1">
    <citation type="submission" date="2015-06" db="EMBL/GenBank/DDBJ databases">
        <title>Survival trade-offs in plant roots during colonization by closely related pathogenic and mutualistic fungi.</title>
        <authorList>
            <person name="Hacquard S."/>
            <person name="Kracher B."/>
            <person name="Hiruma K."/>
            <person name="Weinman A."/>
            <person name="Muench P."/>
            <person name="Garrido Oter R."/>
            <person name="Ver Loren van Themaat E."/>
            <person name="Dallerey J.-F."/>
            <person name="Damm U."/>
            <person name="Henrissat B."/>
            <person name="Lespinet O."/>
            <person name="Thon M."/>
            <person name="Kemen E."/>
            <person name="McHardy A.C."/>
            <person name="Schulze-Lefert P."/>
            <person name="O'Connell R.J."/>
        </authorList>
    </citation>
    <scope>NUCLEOTIDE SEQUENCE [LARGE SCALE GENOMIC DNA]</scope>
    <source>
        <strain evidence="8 9">0861</strain>
    </source>
</reference>
<dbReference type="EMBL" id="LFIV01000115">
    <property type="protein sequence ID" value="KZL68990.1"/>
    <property type="molecule type" value="Genomic_DNA"/>
</dbReference>
<feature type="compositionally biased region" description="Pro residues" evidence="6">
    <location>
        <begin position="151"/>
        <end position="163"/>
    </location>
</feature>
<comment type="subcellular location">
    <subcellularLocation>
        <location evidence="1">Nucleus</location>
    </subcellularLocation>
</comment>
<dbReference type="InterPro" id="IPR046347">
    <property type="entry name" value="bZIP_sf"/>
</dbReference>
<feature type="non-terminal residue" evidence="8">
    <location>
        <position position="1"/>
    </location>
</feature>
<evidence type="ECO:0000313" key="9">
    <source>
        <dbReference type="Proteomes" id="UP000076552"/>
    </source>
</evidence>
<feature type="compositionally biased region" description="Basic and acidic residues" evidence="6">
    <location>
        <begin position="227"/>
        <end position="240"/>
    </location>
</feature>
<dbReference type="AlphaFoldDB" id="A0A166RAM7"/>
<keyword evidence="9" id="KW-1185">Reference proteome</keyword>
<evidence type="ECO:0000256" key="6">
    <source>
        <dbReference type="SAM" id="MobiDB-lite"/>
    </source>
</evidence>
<keyword evidence="2" id="KW-0805">Transcription regulation</keyword>
<dbReference type="STRING" id="708197.A0A166RAM7"/>
<dbReference type="SMART" id="SM00338">
    <property type="entry name" value="BRLZ"/>
    <property type="match status" value="1"/>
</dbReference>
<feature type="region of interest" description="Disordered" evidence="6">
    <location>
        <begin position="136"/>
        <end position="243"/>
    </location>
</feature>
<evidence type="ECO:0000256" key="5">
    <source>
        <dbReference type="ARBA" id="ARBA00023242"/>
    </source>
</evidence>
<evidence type="ECO:0000256" key="3">
    <source>
        <dbReference type="ARBA" id="ARBA00023125"/>
    </source>
</evidence>
<feature type="compositionally biased region" description="Basic and acidic residues" evidence="6">
    <location>
        <begin position="199"/>
        <end position="210"/>
    </location>
</feature>
<organism evidence="8 9">
    <name type="scientific">Colletotrichum tofieldiae</name>
    <dbReference type="NCBI Taxonomy" id="708197"/>
    <lineage>
        <taxon>Eukaryota</taxon>
        <taxon>Fungi</taxon>
        <taxon>Dikarya</taxon>
        <taxon>Ascomycota</taxon>
        <taxon>Pezizomycotina</taxon>
        <taxon>Sordariomycetes</taxon>
        <taxon>Hypocreomycetidae</taxon>
        <taxon>Glomerellales</taxon>
        <taxon>Glomerellaceae</taxon>
        <taxon>Colletotrichum</taxon>
        <taxon>Colletotrichum spaethianum species complex</taxon>
    </lineage>
</organism>
<dbReference type="GO" id="GO:0005634">
    <property type="term" value="C:nucleus"/>
    <property type="evidence" value="ECO:0007669"/>
    <property type="project" value="UniProtKB-SubCell"/>
</dbReference>
<dbReference type="InterPro" id="IPR004827">
    <property type="entry name" value="bZIP"/>
</dbReference>
<keyword evidence="5" id="KW-0539">Nucleus</keyword>
<evidence type="ECO:0000256" key="2">
    <source>
        <dbReference type="ARBA" id="ARBA00023015"/>
    </source>
</evidence>
<dbReference type="Gene3D" id="1.20.5.170">
    <property type="match status" value="1"/>
</dbReference>
<protein>
    <submittedName>
        <fullName evidence="8">Regulatory protein Cys-3</fullName>
    </submittedName>
</protein>
<dbReference type="GO" id="GO:0000977">
    <property type="term" value="F:RNA polymerase II transcription regulatory region sequence-specific DNA binding"/>
    <property type="evidence" value="ECO:0007669"/>
    <property type="project" value="TreeGrafter"/>
</dbReference>
<sequence length="301" mass="33542">LPFCRLDRKNPISQHSAFTGLAIMSPYTSTGGGRAPNVSRYLRDLNTVKEPASAEENFTFEEDLAIFTNTQFFDFETGRHTDYQAPAKKPETVEPQAPSSAATEELTSPIGDFNVDFSMPGEFNFHDFTNPYPASGVPPFAEGLGNLQPLQPNPQPTYAPPPVSQQQNHHYGAPTPRAAETRTPESMSGVSRPGQSFEEQSRVAAEEDKRRRNTAASARFRIKKKQREQALEKSAKEMSDKVSALEQRINLLETENRWLKNLVMEKNEGNEDIASMLKEFQNKQPKSTTASSDSVKAEEAK</sequence>
<feature type="compositionally biased region" description="Polar residues" evidence="6">
    <location>
        <begin position="97"/>
        <end position="106"/>
    </location>
</feature>
<evidence type="ECO:0000256" key="1">
    <source>
        <dbReference type="ARBA" id="ARBA00004123"/>
    </source>
</evidence>
<gene>
    <name evidence="8" type="ORF">CT0861_11611</name>
</gene>
<dbReference type="PROSITE" id="PS50217">
    <property type="entry name" value="BZIP"/>
    <property type="match status" value="1"/>
</dbReference>
<keyword evidence="4" id="KW-0804">Transcription</keyword>
<feature type="compositionally biased region" description="Basic and acidic residues" evidence="6">
    <location>
        <begin position="83"/>
        <end position="92"/>
    </location>
</feature>
<evidence type="ECO:0000259" key="7">
    <source>
        <dbReference type="PROSITE" id="PS50217"/>
    </source>
</evidence>
<proteinExistence type="predicted"/>
<evidence type="ECO:0000313" key="8">
    <source>
        <dbReference type="EMBL" id="KZL68990.1"/>
    </source>
</evidence>